<name>A0A4Q0Q7T4_9BRAD</name>
<dbReference type="Gene3D" id="3.40.470.10">
    <property type="entry name" value="Uracil-DNA glycosylase-like domain"/>
    <property type="match status" value="1"/>
</dbReference>
<dbReference type="AlphaFoldDB" id="A0A4Q0Q7T4"/>
<evidence type="ECO:0000313" key="2">
    <source>
        <dbReference type="Proteomes" id="UP000290174"/>
    </source>
</evidence>
<reference evidence="1 2" key="1">
    <citation type="submission" date="2018-11" db="EMBL/GenBank/DDBJ databases">
        <title>Bradyrhizobium sp. nov., isolated from effective nodules of peanut in China.</title>
        <authorList>
            <person name="Li Y."/>
        </authorList>
    </citation>
    <scope>NUCLEOTIDE SEQUENCE [LARGE SCALE GENOMIC DNA]</scope>
    <source>
        <strain evidence="1 2">CCBAU 51770</strain>
    </source>
</reference>
<evidence type="ECO:0000313" key="1">
    <source>
        <dbReference type="EMBL" id="RXG84823.1"/>
    </source>
</evidence>
<dbReference type="InterPro" id="IPR036895">
    <property type="entry name" value="Uracil-DNA_glycosylase-like_sf"/>
</dbReference>
<comment type="caution">
    <text evidence="1">The sequence shown here is derived from an EMBL/GenBank/DDBJ whole genome shotgun (WGS) entry which is preliminary data.</text>
</comment>
<organism evidence="1 2">
    <name type="scientific">Bradyrhizobium zhanjiangense</name>
    <dbReference type="NCBI Taxonomy" id="1325107"/>
    <lineage>
        <taxon>Bacteria</taxon>
        <taxon>Pseudomonadati</taxon>
        <taxon>Pseudomonadota</taxon>
        <taxon>Alphaproteobacteria</taxon>
        <taxon>Hyphomicrobiales</taxon>
        <taxon>Nitrobacteraceae</taxon>
        <taxon>Bradyrhizobium</taxon>
    </lineage>
</organism>
<protein>
    <submittedName>
        <fullName evidence="1">Uncharacterized protein</fullName>
    </submittedName>
</protein>
<sequence>MWLWLNKIAADQGRALPNDETSAQEYGEAARDYLRRNRLWMKDVLQTYQRKTGRECSSADDDIIKPLPGECVNFAEVLVQHPSIEALAFTSHRAFEWSLMAMGQSARVRAYRERRRNDRTIDRIQPFDRIKIGDRETKFFLLPSPSGRAVSNPEAIDIYRTVLFGSADG</sequence>
<dbReference type="EMBL" id="RKMK01000066">
    <property type="protein sequence ID" value="RXG84823.1"/>
    <property type="molecule type" value="Genomic_DNA"/>
</dbReference>
<accession>A0A4Q0Q7T4</accession>
<gene>
    <name evidence="1" type="ORF">EAS61_37810</name>
</gene>
<dbReference type="Proteomes" id="UP000290174">
    <property type="component" value="Unassembled WGS sequence"/>
</dbReference>
<proteinExistence type="predicted"/>